<proteinExistence type="predicted"/>
<dbReference type="InterPro" id="IPR032675">
    <property type="entry name" value="LRR_dom_sf"/>
</dbReference>
<keyword evidence="3" id="KW-1185">Reference proteome</keyword>
<dbReference type="OMA" id="EITHEMQ"/>
<dbReference type="InParanoid" id="D8PYL0"/>
<dbReference type="Gene3D" id="3.80.10.10">
    <property type="entry name" value="Ribonuclease Inhibitor"/>
    <property type="match status" value="1"/>
</dbReference>
<dbReference type="RefSeq" id="XP_003033614.1">
    <property type="nucleotide sequence ID" value="XM_003033568.1"/>
</dbReference>
<dbReference type="Proteomes" id="UP000007431">
    <property type="component" value="Unassembled WGS sequence"/>
</dbReference>
<dbReference type="HOGENOM" id="CLU_502627_0_0_1"/>
<organism evidence="3">
    <name type="scientific">Schizophyllum commune (strain H4-8 / FGSC 9210)</name>
    <name type="common">Split gill fungus</name>
    <dbReference type="NCBI Taxonomy" id="578458"/>
    <lineage>
        <taxon>Eukaryota</taxon>
        <taxon>Fungi</taxon>
        <taxon>Dikarya</taxon>
        <taxon>Basidiomycota</taxon>
        <taxon>Agaricomycotina</taxon>
        <taxon>Agaricomycetes</taxon>
        <taxon>Agaricomycetidae</taxon>
        <taxon>Agaricales</taxon>
        <taxon>Schizophyllaceae</taxon>
        <taxon>Schizophyllum</taxon>
    </lineage>
</organism>
<accession>D8PYL0</accession>
<sequence length="584" mass="65546">MPHRCLGIPEVLLIVAQELRAQSLPSVLNLALTNSAICEPCLDVLWEEQTTLIPFLRLFPEYELLVQPDRFPGVTSKPEEIHEVHLTGPPSRDSWLKAQRYARRVRSMTFEKYDGGTYGRYQQRPSGNNRAEEVENEDQEQAEEQAEEDDESDADEPIVLREAVDIDQQSLKLLLQCAEGEPLFPYLRILNCTEPSSMEPSFFLDLPNLFVPSLRELLLALGQNDVDEDVAMIRALPAACPDLTMLLINCGGPLSEETSEALREAILQWGSLNAVRLPDTRASTLAHLGQCEAFESVDLAVREHILLDGNPEPVAFGATVDWFAIEAHNPTFVERALRMISGARLKAKAFDVLFDDDAEAGGYDVRLRNLALLATMLEPSMVQQVLYYQDTDIDPTWGPLPSSSLVQFTSYPNLTHLGLDCWIDYTDEDLATVAKGLPLLELFVLDVHAQEREDLERQDRATLAGLIPFSHYCRKLERLCLRLDATHIPEIPDTPEATASIKHAVRTHFADSEVEDPAAVAAFLARIFPAGCTIARYPPSHGIYSSYVDTFDDDEAWDKERVGNWPIGLWSEVYDELIELQEST</sequence>
<feature type="compositionally biased region" description="Acidic residues" evidence="1">
    <location>
        <begin position="134"/>
        <end position="155"/>
    </location>
</feature>
<reference evidence="2 3" key="1">
    <citation type="journal article" date="2010" name="Nat. Biotechnol.">
        <title>Genome sequence of the model mushroom Schizophyllum commune.</title>
        <authorList>
            <person name="Ohm R.A."/>
            <person name="de Jong J.F."/>
            <person name="Lugones L.G."/>
            <person name="Aerts A."/>
            <person name="Kothe E."/>
            <person name="Stajich J.E."/>
            <person name="de Vries R.P."/>
            <person name="Record E."/>
            <person name="Levasseur A."/>
            <person name="Baker S.E."/>
            <person name="Bartholomew K.A."/>
            <person name="Coutinho P.M."/>
            <person name="Erdmann S."/>
            <person name="Fowler T.J."/>
            <person name="Gathman A.C."/>
            <person name="Lombard V."/>
            <person name="Henrissat B."/>
            <person name="Knabe N."/>
            <person name="Kuees U."/>
            <person name="Lilly W.W."/>
            <person name="Lindquist E."/>
            <person name="Lucas S."/>
            <person name="Magnuson J.K."/>
            <person name="Piumi F."/>
            <person name="Raudaskoski M."/>
            <person name="Salamov A."/>
            <person name="Schmutz J."/>
            <person name="Schwarze F.W.M.R."/>
            <person name="vanKuyk P.A."/>
            <person name="Horton J.S."/>
            <person name="Grigoriev I.V."/>
            <person name="Woesten H.A.B."/>
        </authorList>
    </citation>
    <scope>NUCLEOTIDE SEQUENCE [LARGE SCALE GENOMIC DNA]</scope>
    <source>
        <strain evidence="3">H4-8 / FGSC 9210</strain>
    </source>
</reference>
<dbReference type="EMBL" id="GL377304">
    <property type="protein sequence ID" value="EFI98711.1"/>
    <property type="molecule type" value="Genomic_DNA"/>
</dbReference>
<gene>
    <name evidence="2" type="ORF">SCHCODRAFT_233100</name>
</gene>
<dbReference type="GeneID" id="9586176"/>
<feature type="region of interest" description="Disordered" evidence="1">
    <location>
        <begin position="116"/>
        <end position="155"/>
    </location>
</feature>
<protein>
    <recommendedName>
        <fullName evidence="4">F-box domain-containing protein</fullName>
    </recommendedName>
</protein>
<dbReference type="KEGG" id="scm:SCHCO_02531494"/>
<evidence type="ECO:0000313" key="3">
    <source>
        <dbReference type="Proteomes" id="UP000007431"/>
    </source>
</evidence>
<dbReference type="VEuPathDB" id="FungiDB:SCHCODRAFT_02531494"/>
<dbReference type="OrthoDB" id="3543113at2759"/>
<evidence type="ECO:0000313" key="2">
    <source>
        <dbReference type="EMBL" id="EFI98711.1"/>
    </source>
</evidence>
<dbReference type="AlphaFoldDB" id="D8PYL0"/>
<name>D8PYL0_SCHCM</name>
<evidence type="ECO:0000256" key="1">
    <source>
        <dbReference type="SAM" id="MobiDB-lite"/>
    </source>
</evidence>
<evidence type="ECO:0008006" key="4">
    <source>
        <dbReference type="Google" id="ProtNLM"/>
    </source>
</evidence>